<organism evidence="2 3">
    <name type="scientific">Septoria linicola</name>
    <dbReference type="NCBI Taxonomy" id="215465"/>
    <lineage>
        <taxon>Eukaryota</taxon>
        <taxon>Fungi</taxon>
        <taxon>Dikarya</taxon>
        <taxon>Ascomycota</taxon>
        <taxon>Pezizomycotina</taxon>
        <taxon>Dothideomycetes</taxon>
        <taxon>Dothideomycetidae</taxon>
        <taxon>Mycosphaerellales</taxon>
        <taxon>Mycosphaerellaceae</taxon>
        <taxon>Septoria</taxon>
    </lineage>
</organism>
<name>A0A9Q9AJ46_9PEZI</name>
<dbReference type="AlphaFoldDB" id="A0A9Q9AJ46"/>
<dbReference type="EMBL" id="CP099418">
    <property type="protein sequence ID" value="USW47113.1"/>
    <property type="molecule type" value="Genomic_DNA"/>
</dbReference>
<sequence>MSSGIDRLPTELVERILTFVEPGHHDKEVDIAQRRHLSVESFEPAPVPSRGSVADVGRFRSVCKSFAEIGEPLLFTRVAIRFSVHGLRRLEQLADWTHLAARVRRFTYMVPYFYEEGARDLESLTEELRQFGLGTTEIGNLRRKASEQDTICTRKEDVRILKRAIASFSRLELVQLLRVSDREDGMILNYLQRHEDARRQLNLSWTTACSHASRTIITALLTSSEVPWSRFSLPILSPDSARFLRLKVPNSVSTLAERLEVLTLHFDDNDELDAKIQELSVVFKEVFTKAKNMKAIHVGFPSYRPLTLPLESIFHGVRWDKLVAFGVQGWELNEAEIIGLVQRHPNLKGLRLRDVHLREGSWWKNVLDFLRSGMRSLQWVSLRRIGYAEYYHSQQFTQDLGTELPDFPLADLESSSDEDTDEEHDLPAPEQGNTFHTDSEDSVASEYDDDSDANSDDEHGPEAHDVDFPALNSPDTPGSAPWCTCSGVGGRLESADELDDNGLRVDNTKRKYWEKWVLRRCPEHGER</sequence>
<reference evidence="2" key="1">
    <citation type="submission" date="2022-06" db="EMBL/GenBank/DDBJ databases">
        <title>Complete genome sequences of two strains of the flax pathogen Septoria linicola.</title>
        <authorList>
            <person name="Lapalu N."/>
            <person name="Simon A."/>
            <person name="Demenou B."/>
            <person name="Paumier D."/>
            <person name="Guillot M.-P."/>
            <person name="Gout L."/>
            <person name="Valade R."/>
        </authorList>
    </citation>
    <scope>NUCLEOTIDE SEQUENCE</scope>
    <source>
        <strain evidence="2">SE15195</strain>
    </source>
</reference>
<gene>
    <name evidence="2" type="ORF">Slin15195_G004320</name>
</gene>
<feature type="compositionally biased region" description="Acidic residues" evidence="1">
    <location>
        <begin position="414"/>
        <end position="424"/>
    </location>
</feature>
<feature type="compositionally biased region" description="Basic and acidic residues" evidence="1">
    <location>
        <begin position="456"/>
        <end position="467"/>
    </location>
</feature>
<dbReference type="Proteomes" id="UP001056384">
    <property type="component" value="Chromosome 1"/>
</dbReference>
<evidence type="ECO:0000313" key="3">
    <source>
        <dbReference type="Proteomes" id="UP001056384"/>
    </source>
</evidence>
<feature type="region of interest" description="Disordered" evidence="1">
    <location>
        <begin position="407"/>
        <end position="481"/>
    </location>
</feature>
<keyword evidence="3" id="KW-1185">Reference proteome</keyword>
<protein>
    <submittedName>
        <fullName evidence="2">Uncharacterized protein</fullName>
    </submittedName>
</protein>
<accession>A0A9Q9AJ46</accession>
<proteinExistence type="predicted"/>
<evidence type="ECO:0000313" key="2">
    <source>
        <dbReference type="EMBL" id="USW47113.1"/>
    </source>
</evidence>
<feature type="compositionally biased region" description="Acidic residues" evidence="1">
    <location>
        <begin position="440"/>
        <end position="455"/>
    </location>
</feature>
<dbReference type="OrthoDB" id="4179303at2759"/>
<evidence type="ECO:0000256" key="1">
    <source>
        <dbReference type="SAM" id="MobiDB-lite"/>
    </source>
</evidence>